<feature type="compositionally biased region" description="Basic residues" evidence="1">
    <location>
        <begin position="25"/>
        <end position="40"/>
    </location>
</feature>
<accession>A0A655YCG0</accession>
<evidence type="ECO:0000313" key="2">
    <source>
        <dbReference type="EMBL" id="CSC36135.1"/>
    </source>
</evidence>
<organism evidence="2 3">
    <name type="scientific">Vibrio cholerae</name>
    <dbReference type="NCBI Taxonomy" id="666"/>
    <lineage>
        <taxon>Bacteria</taxon>
        <taxon>Pseudomonadati</taxon>
        <taxon>Pseudomonadota</taxon>
        <taxon>Gammaproteobacteria</taxon>
        <taxon>Vibrionales</taxon>
        <taxon>Vibrionaceae</taxon>
        <taxon>Vibrio</taxon>
    </lineage>
</organism>
<gene>
    <name evidence="2" type="ORF">ERS013201_02434</name>
</gene>
<proteinExistence type="predicted"/>
<protein>
    <submittedName>
        <fullName evidence="2">Uncharacterized protein</fullName>
    </submittedName>
</protein>
<sequence>MTTPKKPANNKSETCSRVQPLPARSARRLANHIAKRKPTKYIKPYQRTARGPIENNTGSILGNCR</sequence>
<feature type="compositionally biased region" description="Polar residues" evidence="1">
    <location>
        <begin position="1"/>
        <end position="17"/>
    </location>
</feature>
<dbReference type="AlphaFoldDB" id="A0A655YCG0"/>
<dbReference type="EMBL" id="CWQJ01000015">
    <property type="protein sequence ID" value="CSC36135.1"/>
    <property type="molecule type" value="Genomic_DNA"/>
</dbReference>
<reference evidence="2 3" key="1">
    <citation type="submission" date="2015-07" db="EMBL/GenBank/DDBJ databases">
        <authorList>
            <consortium name="Pathogen Informatics"/>
        </authorList>
    </citation>
    <scope>NUCLEOTIDE SEQUENCE [LARGE SCALE GENOMIC DNA]</scope>
    <source>
        <strain evidence="2 3">A325</strain>
    </source>
</reference>
<evidence type="ECO:0000256" key="1">
    <source>
        <dbReference type="SAM" id="MobiDB-lite"/>
    </source>
</evidence>
<name>A0A655YCG0_VIBCL</name>
<dbReference type="Proteomes" id="UP000046067">
    <property type="component" value="Unassembled WGS sequence"/>
</dbReference>
<feature type="compositionally biased region" description="Polar residues" evidence="1">
    <location>
        <begin position="54"/>
        <end position="65"/>
    </location>
</feature>
<evidence type="ECO:0000313" key="3">
    <source>
        <dbReference type="Proteomes" id="UP000046067"/>
    </source>
</evidence>
<feature type="region of interest" description="Disordered" evidence="1">
    <location>
        <begin position="1"/>
        <end position="65"/>
    </location>
</feature>